<keyword evidence="13" id="KW-1185">Reference proteome</keyword>
<keyword evidence="9" id="KW-0511">Multifunctional enzyme</keyword>
<gene>
    <name evidence="12" type="ORF">C5O18_00390</name>
</gene>
<feature type="domain" description="FAD dependent oxidoreductase" evidence="11">
    <location>
        <begin position="12"/>
        <end position="368"/>
    </location>
</feature>
<keyword evidence="7" id="KW-0274">FAD</keyword>
<dbReference type="RefSeq" id="WP_105190909.1">
    <property type="nucleotide sequence ID" value="NZ_PTQZ01000003.1"/>
</dbReference>
<dbReference type="Proteomes" id="UP000243900">
    <property type="component" value="Unassembled WGS sequence"/>
</dbReference>
<keyword evidence="8" id="KW-0560">Oxidoreductase</keyword>
<dbReference type="InterPro" id="IPR006076">
    <property type="entry name" value="FAD-dep_OxRdtase"/>
</dbReference>
<keyword evidence="10" id="KW-0812">Transmembrane</keyword>
<evidence type="ECO:0000256" key="9">
    <source>
        <dbReference type="ARBA" id="ARBA00023268"/>
    </source>
</evidence>
<dbReference type="GO" id="GO:0008168">
    <property type="term" value="F:methyltransferase activity"/>
    <property type="evidence" value="ECO:0007669"/>
    <property type="project" value="UniProtKB-KW"/>
</dbReference>
<evidence type="ECO:0000313" key="13">
    <source>
        <dbReference type="Proteomes" id="UP000243900"/>
    </source>
</evidence>
<sequence length="404" mass="43237">MSGSGQQRPSRRVTVIGAGIAGASVAWTLAERGWQVRVLEASRAGAGGSGNPVAILYPKLVAAAQTPLHLQSMAFLQALEILRDPRLAPHFRQTGVLWLDQRKQKADIGPDHPWWGEQVWRVDAAEASRLAGLPLPMSALWLPHAGVLRPAGLLAALLARPGITLVEGCPVHDLQPAADGWRLSTALGEEHADAVVLAHAGATGALHAGNDAGALPLKPVRGQVSLTPAGTQMLQTTLCYGGYLAPVADGGLCLGATFQPGRSDTDITHEDHLANARELEALLPALAAALPTPAIWQGRASLRWQTPDYLPLAGHLPWLPGARRTLAAQPPGARQPRWDDHAPLLASLGHGAKGFTQAWPVATLIADLLEEKTPVMPTALAERLRPDRFLLRDWRRGLFWRQPR</sequence>
<evidence type="ECO:0000256" key="6">
    <source>
        <dbReference type="ARBA" id="ARBA00022694"/>
    </source>
</evidence>
<keyword evidence="5" id="KW-0949">S-adenosyl-L-methionine</keyword>
<dbReference type="GO" id="GO:0008033">
    <property type="term" value="P:tRNA processing"/>
    <property type="evidence" value="ECO:0007669"/>
    <property type="project" value="UniProtKB-KW"/>
</dbReference>
<dbReference type="Gene3D" id="3.30.9.10">
    <property type="entry name" value="D-Amino Acid Oxidase, subunit A, domain 2"/>
    <property type="match status" value="1"/>
</dbReference>
<keyword evidence="2" id="KW-0489">Methyltransferase</keyword>
<dbReference type="PANTHER" id="PTHR13847">
    <property type="entry name" value="SARCOSINE DEHYDROGENASE-RELATED"/>
    <property type="match status" value="1"/>
</dbReference>
<dbReference type="NCBIfam" id="TIGR03197">
    <property type="entry name" value="MnmC_Cterm"/>
    <property type="match status" value="1"/>
</dbReference>
<evidence type="ECO:0000256" key="4">
    <source>
        <dbReference type="ARBA" id="ARBA00022679"/>
    </source>
</evidence>
<accession>A0A2P6AVF9</accession>
<protein>
    <recommendedName>
        <fullName evidence="11">FAD dependent oxidoreductase domain-containing protein</fullName>
    </recommendedName>
</protein>
<reference evidence="13" key="1">
    <citation type="submission" date="2018-02" db="EMBL/GenBank/DDBJ databases">
        <title>Genome sequencing of Solimonas sp. HR-BB.</title>
        <authorList>
            <person name="Lee Y."/>
            <person name="Jeon C.O."/>
        </authorList>
    </citation>
    <scope>NUCLEOTIDE SEQUENCE [LARGE SCALE GENOMIC DNA]</scope>
    <source>
        <strain evidence="13">HR-E</strain>
    </source>
</reference>
<dbReference type="Gene3D" id="3.50.50.60">
    <property type="entry name" value="FAD/NAD(P)-binding domain"/>
    <property type="match status" value="1"/>
</dbReference>
<dbReference type="GO" id="GO:0032259">
    <property type="term" value="P:methylation"/>
    <property type="evidence" value="ECO:0007669"/>
    <property type="project" value="UniProtKB-KW"/>
</dbReference>
<keyword evidence="4" id="KW-0808">Transferase</keyword>
<evidence type="ECO:0000256" key="2">
    <source>
        <dbReference type="ARBA" id="ARBA00022603"/>
    </source>
</evidence>
<dbReference type="PANTHER" id="PTHR13847:SF283">
    <property type="entry name" value="TRNA 5-METHYLAMINOMETHYL-2-THIOURIDINE BIOSYNTHESIS BIFUNCTIONAL PROTEIN MNMC"/>
    <property type="match status" value="1"/>
</dbReference>
<name>A0A2P6AVF9_9GAMM</name>
<keyword evidence="3" id="KW-0285">Flavoprotein</keyword>
<dbReference type="GO" id="GO:0016645">
    <property type="term" value="F:oxidoreductase activity, acting on the CH-NH group of donors"/>
    <property type="evidence" value="ECO:0007669"/>
    <property type="project" value="InterPro"/>
</dbReference>
<keyword evidence="1" id="KW-0963">Cytoplasm</keyword>
<comment type="caution">
    <text evidence="12">The sequence shown here is derived from an EMBL/GenBank/DDBJ whole genome shotgun (WGS) entry which is preliminary data.</text>
</comment>
<proteinExistence type="predicted"/>
<evidence type="ECO:0000256" key="7">
    <source>
        <dbReference type="ARBA" id="ARBA00022827"/>
    </source>
</evidence>
<dbReference type="EMBL" id="PTQZ01000003">
    <property type="protein sequence ID" value="PQA52250.1"/>
    <property type="molecule type" value="Genomic_DNA"/>
</dbReference>
<dbReference type="AlphaFoldDB" id="A0A2P6AVF9"/>
<evidence type="ECO:0000256" key="5">
    <source>
        <dbReference type="ARBA" id="ARBA00022691"/>
    </source>
</evidence>
<dbReference type="SUPFAM" id="SSF51905">
    <property type="entry name" value="FAD/NAD(P)-binding domain"/>
    <property type="match status" value="1"/>
</dbReference>
<feature type="transmembrane region" description="Helical" evidence="10">
    <location>
        <begin position="12"/>
        <end position="30"/>
    </location>
</feature>
<organism evidence="12 13">
    <name type="scientific">Amnimonas aquatica</name>
    <dbReference type="NCBI Taxonomy" id="2094561"/>
    <lineage>
        <taxon>Bacteria</taxon>
        <taxon>Pseudomonadati</taxon>
        <taxon>Pseudomonadota</taxon>
        <taxon>Gammaproteobacteria</taxon>
        <taxon>Moraxellales</taxon>
        <taxon>Moraxellaceae</taxon>
        <taxon>Amnimonas</taxon>
    </lineage>
</organism>
<evidence type="ECO:0000313" key="12">
    <source>
        <dbReference type="EMBL" id="PQA52250.1"/>
    </source>
</evidence>
<evidence type="ECO:0000256" key="8">
    <source>
        <dbReference type="ARBA" id="ARBA00023002"/>
    </source>
</evidence>
<evidence type="ECO:0000256" key="10">
    <source>
        <dbReference type="SAM" id="Phobius"/>
    </source>
</evidence>
<dbReference type="SUPFAM" id="SSF54373">
    <property type="entry name" value="FAD-linked reductases, C-terminal domain"/>
    <property type="match status" value="1"/>
</dbReference>
<evidence type="ECO:0000256" key="3">
    <source>
        <dbReference type="ARBA" id="ARBA00022630"/>
    </source>
</evidence>
<keyword evidence="10" id="KW-1133">Transmembrane helix</keyword>
<keyword evidence="6" id="KW-0819">tRNA processing</keyword>
<dbReference type="OrthoDB" id="9786494at2"/>
<dbReference type="InterPro" id="IPR017610">
    <property type="entry name" value="tRNA_S-uridine_synth_MnmC_C"/>
</dbReference>
<dbReference type="InterPro" id="IPR036188">
    <property type="entry name" value="FAD/NAD-bd_sf"/>
</dbReference>
<evidence type="ECO:0000256" key="1">
    <source>
        <dbReference type="ARBA" id="ARBA00022490"/>
    </source>
</evidence>
<dbReference type="Pfam" id="PF01266">
    <property type="entry name" value="DAO"/>
    <property type="match status" value="1"/>
</dbReference>
<evidence type="ECO:0000259" key="11">
    <source>
        <dbReference type="Pfam" id="PF01266"/>
    </source>
</evidence>
<keyword evidence="10" id="KW-0472">Membrane</keyword>
<dbReference type="GO" id="GO:0005737">
    <property type="term" value="C:cytoplasm"/>
    <property type="evidence" value="ECO:0007669"/>
    <property type="project" value="TreeGrafter"/>
</dbReference>